<reference evidence="2 3" key="1">
    <citation type="submission" date="2019-03" db="EMBL/GenBank/DDBJ databases">
        <title>Genomic Encyclopedia of Type Strains, Phase IV (KMG-IV): sequencing the most valuable type-strain genomes for metagenomic binning, comparative biology and taxonomic classification.</title>
        <authorList>
            <person name="Goeker M."/>
        </authorList>
    </citation>
    <scope>NUCLEOTIDE SEQUENCE [LARGE SCALE GENOMIC DNA]</scope>
    <source>
        <strain evidence="2 3">DSM 24629</strain>
    </source>
</reference>
<protein>
    <submittedName>
        <fullName evidence="2">Uncharacterized protein</fullName>
    </submittedName>
</protein>
<gene>
    <name evidence="2" type="ORF">EDC18_101519</name>
</gene>
<sequence length="79" mass="8658">MFVIIVIIFFIVIVAVITFGILKTTQVDSIKVMLLGIGVVLFSNFVLEIGLENGFVFFSYIIGFGIIFGGFMSNSKIGQ</sequence>
<keyword evidence="1" id="KW-1133">Transmembrane helix</keyword>
<organism evidence="2 3">
    <name type="scientific">Natranaerovirga pectinivora</name>
    <dbReference type="NCBI Taxonomy" id="682400"/>
    <lineage>
        <taxon>Bacteria</taxon>
        <taxon>Bacillati</taxon>
        <taxon>Bacillota</taxon>
        <taxon>Clostridia</taxon>
        <taxon>Lachnospirales</taxon>
        <taxon>Natranaerovirgaceae</taxon>
        <taxon>Natranaerovirga</taxon>
    </lineage>
</organism>
<keyword evidence="1" id="KW-0472">Membrane</keyword>
<feature type="transmembrane region" description="Helical" evidence="1">
    <location>
        <begin position="6"/>
        <end position="25"/>
    </location>
</feature>
<feature type="transmembrane region" description="Helical" evidence="1">
    <location>
        <begin position="32"/>
        <end position="51"/>
    </location>
</feature>
<feature type="transmembrane region" description="Helical" evidence="1">
    <location>
        <begin position="57"/>
        <end position="74"/>
    </location>
</feature>
<keyword evidence="3" id="KW-1185">Reference proteome</keyword>
<dbReference type="EMBL" id="SMAL01000001">
    <property type="protein sequence ID" value="TCT17221.1"/>
    <property type="molecule type" value="Genomic_DNA"/>
</dbReference>
<evidence type="ECO:0000256" key="1">
    <source>
        <dbReference type="SAM" id="Phobius"/>
    </source>
</evidence>
<keyword evidence="1" id="KW-0812">Transmembrane</keyword>
<dbReference type="AlphaFoldDB" id="A0A4R3MPQ7"/>
<evidence type="ECO:0000313" key="3">
    <source>
        <dbReference type="Proteomes" id="UP000294902"/>
    </source>
</evidence>
<comment type="caution">
    <text evidence="2">The sequence shown here is derived from an EMBL/GenBank/DDBJ whole genome shotgun (WGS) entry which is preliminary data.</text>
</comment>
<proteinExistence type="predicted"/>
<name>A0A4R3MPQ7_9FIRM</name>
<evidence type="ECO:0000313" key="2">
    <source>
        <dbReference type="EMBL" id="TCT17221.1"/>
    </source>
</evidence>
<dbReference type="RefSeq" id="WP_132249929.1">
    <property type="nucleotide sequence ID" value="NZ_SMAL01000001.1"/>
</dbReference>
<dbReference type="Proteomes" id="UP000294902">
    <property type="component" value="Unassembled WGS sequence"/>
</dbReference>
<accession>A0A4R3MPQ7</accession>